<evidence type="ECO:0000256" key="4">
    <source>
        <dbReference type="ARBA" id="ARBA00022695"/>
    </source>
</evidence>
<dbReference type="Proteomes" id="UP000053605">
    <property type="component" value="Unassembled WGS sequence"/>
</dbReference>
<evidence type="ECO:0000313" key="10">
    <source>
        <dbReference type="EMBL" id="KFR17675.1"/>
    </source>
</evidence>
<dbReference type="AlphaFoldDB" id="A0A091WRD3"/>
<sequence length="247" mass="27771">RQLVAEQLAAGHAKPSVSPWNTPFFVIPKKSCKWRLLHGLRKNNEQMQPMGAVQPGMPAPAMLPSGWHVIIIDLKDCFFTIPLHPRHTQRFAFLIPVTNKAAPSERYEWVVLPQGMRNSPTLCQLYVAWALAPLREQWLNTIIYHYVDDILCCQQETFDDDSLTQLSTVLASKGLVIAPEKVQRSAPWKYLGWRISDAKIQPQKVELATNLRTLTDVQTLLGDIQCVLNCAGISNADIAPLTLLVRG</sequence>
<dbReference type="SUPFAM" id="SSF56672">
    <property type="entry name" value="DNA/RNA polymerases"/>
    <property type="match status" value="1"/>
</dbReference>
<proteinExistence type="inferred from homology"/>
<dbReference type="PhylomeDB" id="A0A091WRD3"/>
<evidence type="ECO:0000256" key="2">
    <source>
        <dbReference type="ARBA" id="ARBA00012180"/>
    </source>
</evidence>
<feature type="non-terminal residue" evidence="10">
    <location>
        <position position="247"/>
    </location>
</feature>
<dbReference type="PANTHER" id="PTHR41694">
    <property type="entry name" value="ENDOGENOUS RETROVIRUS GROUP K MEMBER POL PROTEIN"/>
    <property type="match status" value="1"/>
</dbReference>
<keyword evidence="11" id="KW-1185">Reference proteome</keyword>
<dbReference type="EC" id="3.1.26.4" evidence="2"/>
<dbReference type="InterPro" id="IPR043502">
    <property type="entry name" value="DNA/RNA_pol_sf"/>
</dbReference>
<evidence type="ECO:0000313" key="11">
    <source>
        <dbReference type="Proteomes" id="UP000053605"/>
    </source>
</evidence>
<keyword evidence="5" id="KW-0540">Nuclease</keyword>
<evidence type="ECO:0000256" key="3">
    <source>
        <dbReference type="ARBA" id="ARBA00022679"/>
    </source>
</evidence>
<keyword evidence="4" id="KW-0548">Nucleotidyltransferase</keyword>
<name>A0A091WRD3_OPIHO</name>
<dbReference type="InterPro" id="IPR043128">
    <property type="entry name" value="Rev_trsase/Diguanyl_cyclase"/>
</dbReference>
<protein>
    <recommendedName>
        <fullName evidence="2">ribonuclease H</fullName>
        <ecNumber evidence="2">3.1.26.4</ecNumber>
    </recommendedName>
</protein>
<keyword evidence="6" id="KW-0255">Endonuclease</keyword>
<dbReference type="Gene3D" id="3.30.70.270">
    <property type="match status" value="2"/>
</dbReference>
<dbReference type="InterPro" id="IPR000477">
    <property type="entry name" value="RT_dom"/>
</dbReference>
<dbReference type="PANTHER" id="PTHR41694:SF3">
    <property type="entry name" value="RNA-DIRECTED DNA POLYMERASE-RELATED"/>
    <property type="match status" value="1"/>
</dbReference>
<dbReference type="PROSITE" id="PS50878">
    <property type="entry name" value="RT_POL"/>
    <property type="match status" value="1"/>
</dbReference>
<organism evidence="10 11">
    <name type="scientific">Opisthocomus hoazin</name>
    <name type="common">Hoatzin</name>
    <name type="synonym">Phasianus hoazin</name>
    <dbReference type="NCBI Taxonomy" id="30419"/>
    <lineage>
        <taxon>Eukaryota</taxon>
        <taxon>Metazoa</taxon>
        <taxon>Chordata</taxon>
        <taxon>Craniata</taxon>
        <taxon>Vertebrata</taxon>
        <taxon>Euteleostomi</taxon>
        <taxon>Archelosauria</taxon>
        <taxon>Archosauria</taxon>
        <taxon>Dinosauria</taxon>
        <taxon>Saurischia</taxon>
        <taxon>Theropoda</taxon>
        <taxon>Coelurosauria</taxon>
        <taxon>Aves</taxon>
        <taxon>Neognathae</taxon>
        <taxon>Neoaves</taxon>
        <taxon>Opisthocomiformes</taxon>
        <taxon>Opisthocomidae</taxon>
        <taxon>Opisthocomus</taxon>
    </lineage>
</organism>
<evidence type="ECO:0000256" key="1">
    <source>
        <dbReference type="ARBA" id="ARBA00010879"/>
    </source>
</evidence>
<dbReference type="EMBL" id="KK736150">
    <property type="protein sequence ID" value="KFR17675.1"/>
    <property type="molecule type" value="Genomic_DNA"/>
</dbReference>
<keyword evidence="8" id="KW-0695">RNA-directed DNA polymerase</keyword>
<dbReference type="GO" id="GO:0003964">
    <property type="term" value="F:RNA-directed DNA polymerase activity"/>
    <property type="evidence" value="ECO:0007669"/>
    <property type="project" value="UniProtKB-KW"/>
</dbReference>
<evidence type="ECO:0000256" key="8">
    <source>
        <dbReference type="ARBA" id="ARBA00022918"/>
    </source>
</evidence>
<evidence type="ECO:0000256" key="6">
    <source>
        <dbReference type="ARBA" id="ARBA00022759"/>
    </source>
</evidence>
<feature type="non-terminal residue" evidence="10">
    <location>
        <position position="1"/>
    </location>
</feature>
<reference evidence="10 11" key="1">
    <citation type="submission" date="2014-04" db="EMBL/GenBank/DDBJ databases">
        <title>Genome evolution of avian class.</title>
        <authorList>
            <person name="Zhang G."/>
            <person name="Li C."/>
        </authorList>
    </citation>
    <scope>NUCLEOTIDE SEQUENCE [LARGE SCALE GENOMIC DNA]</scope>
    <source>
        <strain evidence="10">BGI_N306</strain>
    </source>
</reference>
<evidence type="ECO:0000256" key="5">
    <source>
        <dbReference type="ARBA" id="ARBA00022722"/>
    </source>
</evidence>
<dbReference type="GO" id="GO:0035613">
    <property type="term" value="F:RNA stem-loop binding"/>
    <property type="evidence" value="ECO:0007669"/>
    <property type="project" value="TreeGrafter"/>
</dbReference>
<accession>A0A091WRD3</accession>
<feature type="domain" description="Reverse transcriptase" evidence="9">
    <location>
        <begin position="8"/>
        <end position="195"/>
    </location>
</feature>
<dbReference type="STRING" id="30419.A0A091WRD3"/>
<dbReference type="Pfam" id="PF00078">
    <property type="entry name" value="RVT_1"/>
    <property type="match status" value="1"/>
</dbReference>
<evidence type="ECO:0000259" key="9">
    <source>
        <dbReference type="PROSITE" id="PS50878"/>
    </source>
</evidence>
<keyword evidence="3" id="KW-0808">Transferase</keyword>
<evidence type="ECO:0000256" key="7">
    <source>
        <dbReference type="ARBA" id="ARBA00022801"/>
    </source>
</evidence>
<gene>
    <name evidence="10" type="ORF">N306_00624</name>
</gene>
<dbReference type="Gene3D" id="3.10.10.10">
    <property type="entry name" value="HIV Type 1 Reverse Transcriptase, subunit A, domain 1"/>
    <property type="match status" value="1"/>
</dbReference>
<comment type="similarity">
    <text evidence="1">Belongs to the beta type-B retroviral polymerase family. HERV class-II K(HML-2) pol subfamily.</text>
</comment>
<keyword evidence="7" id="KW-0378">Hydrolase</keyword>
<dbReference type="GO" id="GO:0004523">
    <property type="term" value="F:RNA-DNA hybrid ribonuclease activity"/>
    <property type="evidence" value="ECO:0007669"/>
    <property type="project" value="UniProtKB-EC"/>
</dbReference>